<dbReference type="EMBL" id="PNBA02000004">
    <property type="protein sequence ID" value="KAG6427693.1"/>
    <property type="molecule type" value="Genomic_DNA"/>
</dbReference>
<dbReference type="InterPro" id="IPR004332">
    <property type="entry name" value="Transposase_MuDR"/>
</dbReference>
<evidence type="ECO:0000256" key="4">
    <source>
        <dbReference type="PROSITE-ProRule" id="PRU00325"/>
    </source>
</evidence>
<proteinExistence type="predicted"/>
<feature type="domain" description="SWIM-type" evidence="6">
    <location>
        <begin position="364"/>
        <end position="396"/>
    </location>
</feature>
<dbReference type="AlphaFoldDB" id="A0A8X9A443"/>
<reference evidence="7" key="2">
    <citation type="submission" date="2020-08" db="EMBL/GenBank/DDBJ databases">
        <title>Plant Genome Project.</title>
        <authorList>
            <person name="Zhang R.-G."/>
        </authorList>
    </citation>
    <scope>NUCLEOTIDE SEQUENCE</scope>
    <source>
        <strain evidence="7">Huo1</strain>
        <tissue evidence="7">Leaf</tissue>
    </source>
</reference>
<sequence>MDHIDEIDIIDWDNIEIIPLEESQIGPPENLMDGETMSAFVGLTLEKPSDAVERMNFDPIIDEIMDITVDDHIPNEEIVFHDMEDPPMDVGTIYANMNDFRRAVKQHAKKTQFELVTEKSNPNLFRGFCKAKTCPWSIVARLMKKEKHAEVILNKGRFENLFNFKAMVELKMPGSVVEIGLKETEDGVYLQRFFCCFKPSINGFINGCRPYSSVDATTLNGRWNGQLASTTALDGHNWIFPVAFGLFESETNEEWIWFMEQLKRAIGSPPHIDICSDACEVLENALKAVFPLAEHRECFLHLMKDFSKRFQEVWNKWMKDFKDCSIAELVDSLRSKFMELYARRRNIGKAEVTEITDRNKVIRHVVDLEQHTCSCREWQVSGKPCSHALAVITSRRNPKMVDYLQPYFSVSLFSLAYAGVISPFPDKSQWPSMNLGFKVLPPLLKRAPGRPRKNRITGCLEGKGNKSRTKGMWQVQCNQCKEFGHRESSAKCVFNETKKRKSRAKERTLGGMHASTCQRQGQLKNQWGMKN</sequence>
<evidence type="ECO:0000313" key="7">
    <source>
        <dbReference type="EMBL" id="KAG6427693.1"/>
    </source>
</evidence>
<comment type="caution">
    <text evidence="7">The sequence shown here is derived from an EMBL/GenBank/DDBJ whole genome shotgun (WGS) entry which is preliminary data.</text>
</comment>
<feature type="region of interest" description="Disordered" evidence="5">
    <location>
        <begin position="503"/>
        <end position="531"/>
    </location>
</feature>
<keyword evidence="1" id="KW-0479">Metal-binding</keyword>
<dbReference type="Pfam" id="PF04434">
    <property type="entry name" value="SWIM"/>
    <property type="match status" value="1"/>
</dbReference>
<dbReference type="InterPro" id="IPR007527">
    <property type="entry name" value="Znf_SWIM"/>
</dbReference>
<evidence type="ECO:0000313" key="8">
    <source>
        <dbReference type="Proteomes" id="UP000298416"/>
    </source>
</evidence>
<dbReference type="InterPro" id="IPR006564">
    <property type="entry name" value="Znf_PMZ"/>
</dbReference>
<dbReference type="PROSITE" id="PS50966">
    <property type="entry name" value="ZF_SWIM"/>
    <property type="match status" value="1"/>
</dbReference>
<organism evidence="7">
    <name type="scientific">Salvia splendens</name>
    <name type="common">Scarlet sage</name>
    <dbReference type="NCBI Taxonomy" id="180675"/>
    <lineage>
        <taxon>Eukaryota</taxon>
        <taxon>Viridiplantae</taxon>
        <taxon>Streptophyta</taxon>
        <taxon>Embryophyta</taxon>
        <taxon>Tracheophyta</taxon>
        <taxon>Spermatophyta</taxon>
        <taxon>Magnoliopsida</taxon>
        <taxon>eudicotyledons</taxon>
        <taxon>Gunneridae</taxon>
        <taxon>Pentapetalae</taxon>
        <taxon>asterids</taxon>
        <taxon>lamiids</taxon>
        <taxon>Lamiales</taxon>
        <taxon>Lamiaceae</taxon>
        <taxon>Nepetoideae</taxon>
        <taxon>Mentheae</taxon>
        <taxon>Salviinae</taxon>
        <taxon>Salvia</taxon>
        <taxon>Salvia subgen. Calosphace</taxon>
        <taxon>core Calosphace</taxon>
    </lineage>
</organism>
<evidence type="ECO:0000256" key="1">
    <source>
        <dbReference type="ARBA" id="ARBA00022723"/>
    </source>
</evidence>
<gene>
    <name evidence="7" type="ORF">SASPL_111939</name>
</gene>
<keyword evidence="8" id="KW-1185">Reference proteome</keyword>
<accession>A0A8X9A443</accession>
<protein>
    <recommendedName>
        <fullName evidence="6">SWIM-type domain-containing protein</fullName>
    </recommendedName>
</protein>
<keyword evidence="2 4" id="KW-0863">Zinc-finger</keyword>
<dbReference type="SMART" id="SM00575">
    <property type="entry name" value="ZnF_PMZ"/>
    <property type="match status" value="1"/>
</dbReference>
<keyword evidence="3" id="KW-0862">Zinc</keyword>
<dbReference type="InterPro" id="IPR018289">
    <property type="entry name" value="MULE_transposase_dom"/>
</dbReference>
<dbReference type="GO" id="GO:0008270">
    <property type="term" value="F:zinc ion binding"/>
    <property type="evidence" value="ECO:0007669"/>
    <property type="project" value="UniProtKB-KW"/>
</dbReference>
<dbReference type="PANTHER" id="PTHR31973:SF195">
    <property type="entry name" value="MUDR FAMILY TRANSPOSASE"/>
    <property type="match status" value="1"/>
</dbReference>
<dbReference type="PANTHER" id="PTHR31973">
    <property type="entry name" value="POLYPROTEIN, PUTATIVE-RELATED"/>
    <property type="match status" value="1"/>
</dbReference>
<feature type="compositionally biased region" description="Polar residues" evidence="5">
    <location>
        <begin position="515"/>
        <end position="525"/>
    </location>
</feature>
<dbReference type="Pfam" id="PF10551">
    <property type="entry name" value="MULE"/>
    <property type="match status" value="1"/>
</dbReference>
<name>A0A8X9A443_SALSN</name>
<evidence type="ECO:0000256" key="5">
    <source>
        <dbReference type="SAM" id="MobiDB-lite"/>
    </source>
</evidence>
<reference evidence="7" key="1">
    <citation type="submission" date="2018-01" db="EMBL/GenBank/DDBJ databases">
        <authorList>
            <person name="Mao J.F."/>
        </authorList>
    </citation>
    <scope>NUCLEOTIDE SEQUENCE</scope>
    <source>
        <strain evidence="7">Huo1</strain>
        <tissue evidence="7">Leaf</tissue>
    </source>
</reference>
<dbReference type="Pfam" id="PF03108">
    <property type="entry name" value="DBD_Tnp_Mut"/>
    <property type="match status" value="1"/>
</dbReference>
<evidence type="ECO:0000259" key="6">
    <source>
        <dbReference type="PROSITE" id="PS50966"/>
    </source>
</evidence>
<evidence type="ECO:0000256" key="3">
    <source>
        <dbReference type="ARBA" id="ARBA00022833"/>
    </source>
</evidence>
<dbReference type="Proteomes" id="UP000298416">
    <property type="component" value="Unassembled WGS sequence"/>
</dbReference>
<evidence type="ECO:0000256" key="2">
    <source>
        <dbReference type="ARBA" id="ARBA00022771"/>
    </source>
</evidence>